<evidence type="ECO:0000256" key="1">
    <source>
        <dbReference type="SAM" id="MobiDB-lite"/>
    </source>
</evidence>
<keyword evidence="2" id="KW-0812">Transmembrane</keyword>
<dbReference type="EMBL" id="ONZQ02000015">
    <property type="protein sequence ID" value="SPO06374.1"/>
    <property type="molecule type" value="Genomic_DNA"/>
</dbReference>
<evidence type="ECO:0000313" key="4">
    <source>
        <dbReference type="Proteomes" id="UP001187682"/>
    </source>
</evidence>
<feature type="region of interest" description="Disordered" evidence="1">
    <location>
        <begin position="57"/>
        <end position="80"/>
    </location>
</feature>
<evidence type="ECO:0000256" key="2">
    <source>
        <dbReference type="SAM" id="Phobius"/>
    </source>
</evidence>
<gene>
    <name evidence="3" type="ORF">DNG_09063</name>
</gene>
<keyword evidence="4" id="KW-1185">Reference proteome</keyword>
<keyword evidence="2" id="KW-1133">Transmembrane helix</keyword>
<comment type="caution">
    <text evidence="3">The sequence shown here is derived from an EMBL/GenBank/DDBJ whole genome shotgun (WGS) entry which is preliminary data.</text>
</comment>
<feature type="transmembrane region" description="Helical" evidence="2">
    <location>
        <begin position="90"/>
        <end position="114"/>
    </location>
</feature>
<proteinExistence type="predicted"/>
<feature type="compositionally biased region" description="Pro residues" evidence="1">
    <location>
        <begin position="70"/>
        <end position="80"/>
    </location>
</feature>
<dbReference type="Gene3D" id="2.120.10.70">
    <property type="entry name" value="Fucose-specific lectin"/>
    <property type="match status" value="1"/>
</dbReference>
<dbReference type="AlphaFoldDB" id="A0AAE8SZ12"/>
<feature type="region of interest" description="Disordered" evidence="1">
    <location>
        <begin position="468"/>
        <end position="492"/>
    </location>
</feature>
<dbReference type="Proteomes" id="UP001187682">
    <property type="component" value="Unassembled WGS sequence"/>
</dbReference>
<dbReference type="SUPFAM" id="SSF89372">
    <property type="entry name" value="Fucose-specific lectin"/>
    <property type="match status" value="1"/>
</dbReference>
<feature type="compositionally biased region" description="Polar residues" evidence="1">
    <location>
        <begin position="57"/>
        <end position="68"/>
    </location>
</feature>
<reference evidence="3" key="1">
    <citation type="submission" date="2018-03" db="EMBL/GenBank/DDBJ databases">
        <authorList>
            <person name="Guldener U."/>
        </authorList>
    </citation>
    <scope>NUCLEOTIDE SEQUENCE</scope>
</reference>
<protein>
    <recommendedName>
        <fullName evidence="5">Fucose-specific lectin</fullName>
    </recommendedName>
</protein>
<name>A0AAE8SZ12_9PEZI</name>
<sequence length="492" mass="54027">MATPPPQARPDYSDLECVSSHIRGSLAQGHGIEVYSVGYDPPEAVWAEYHTTLPMTYSSSKEGSQHTKQLPPPPPPPPTPTIWGIRRKTFWILTGVLVFIIVGAVGGGVGGYFASRKDSPVLPDPVVPDSANRYQNLSITALRWVDNDDSSYYSVFHQPADQTRIFESSRRSDDKSWTVSPITDVDMSIMSGTPLASVAGYPHTNITNGLVKSVYITDPAGTIIERQSPYKTEVGVWGNDNFSGQYVISKASSMFSYWYQNFDTRFQILAVFFQELGANSLTIAKYVENVTDGEPWQTSRQSLSIQDGSSLVAAPAGGRGDLRLYVGGTDGTLKQYPYDLETNVLGSAVNTAFDFEPRTPICVTTADYRASYTRQTLPECARTDTGAFNTHFILFATADRKSLTLVSWNCSSGFIRQQNRIEKLLRPDRTYLDLSATMAGNLTSADDRVYVLFDGGNGPEIEEWQVHAGESGSSGDPNEPWELLGSVPTTPQ</sequence>
<organism evidence="3 4">
    <name type="scientific">Cephalotrichum gorgonifer</name>
    <dbReference type="NCBI Taxonomy" id="2041049"/>
    <lineage>
        <taxon>Eukaryota</taxon>
        <taxon>Fungi</taxon>
        <taxon>Dikarya</taxon>
        <taxon>Ascomycota</taxon>
        <taxon>Pezizomycotina</taxon>
        <taxon>Sordariomycetes</taxon>
        <taxon>Hypocreomycetidae</taxon>
        <taxon>Microascales</taxon>
        <taxon>Microascaceae</taxon>
        <taxon>Cephalotrichum</taxon>
    </lineage>
</organism>
<evidence type="ECO:0000313" key="3">
    <source>
        <dbReference type="EMBL" id="SPO06374.1"/>
    </source>
</evidence>
<evidence type="ECO:0008006" key="5">
    <source>
        <dbReference type="Google" id="ProtNLM"/>
    </source>
</evidence>
<accession>A0AAE8SZ12</accession>
<keyword evidence="2" id="KW-0472">Membrane</keyword>